<dbReference type="eggNOG" id="ENOG502QRY4">
    <property type="taxonomic scope" value="Eukaryota"/>
</dbReference>
<evidence type="ECO:0000313" key="3">
    <source>
        <dbReference type="Proteomes" id="UP000087171"/>
    </source>
</evidence>
<dbReference type="OrthoDB" id="2021158at2759"/>
<feature type="region of interest" description="Disordered" evidence="1">
    <location>
        <begin position="14"/>
        <end position="68"/>
    </location>
</feature>
<dbReference type="InterPro" id="IPR035925">
    <property type="entry name" value="BSD_dom_sf"/>
</dbReference>
<dbReference type="Gene3D" id="1.10.3970.10">
    <property type="entry name" value="BSD domain"/>
    <property type="match status" value="1"/>
</dbReference>
<feature type="region of interest" description="Disordered" evidence="1">
    <location>
        <begin position="127"/>
        <end position="149"/>
    </location>
</feature>
<dbReference type="PANTHER" id="PTHR31923">
    <property type="entry name" value="BSD DOMAIN-CONTAINING PROTEIN"/>
    <property type="match status" value="1"/>
</dbReference>
<gene>
    <name evidence="4" type="primary">LOC101496974</name>
</gene>
<feature type="compositionally biased region" description="Acidic residues" evidence="1">
    <location>
        <begin position="369"/>
        <end position="382"/>
    </location>
</feature>
<feature type="compositionally biased region" description="Polar residues" evidence="1">
    <location>
        <begin position="20"/>
        <end position="36"/>
    </location>
</feature>
<dbReference type="Pfam" id="PF03909">
    <property type="entry name" value="BSD"/>
    <property type="match status" value="1"/>
</dbReference>
<dbReference type="Proteomes" id="UP000087171">
    <property type="component" value="Chromosome Ca5"/>
</dbReference>
<dbReference type="GeneID" id="101496974"/>
<dbReference type="PROSITE" id="PS50858">
    <property type="entry name" value="BSD"/>
    <property type="match status" value="1"/>
</dbReference>
<reference evidence="3" key="1">
    <citation type="journal article" date="2013" name="Nat. Biotechnol.">
        <title>Draft genome sequence of chickpea (Cicer arietinum) provides a resource for trait improvement.</title>
        <authorList>
            <person name="Varshney R.K."/>
            <person name="Song C."/>
            <person name="Saxena R.K."/>
            <person name="Azam S."/>
            <person name="Yu S."/>
            <person name="Sharpe A.G."/>
            <person name="Cannon S."/>
            <person name="Baek J."/>
            <person name="Rosen B.D."/>
            <person name="Tar'an B."/>
            <person name="Millan T."/>
            <person name="Zhang X."/>
            <person name="Ramsay L.D."/>
            <person name="Iwata A."/>
            <person name="Wang Y."/>
            <person name="Nelson W."/>
            <person name="Farmer A.D."/>
            <person name="Gaur P.M."/>
            <person name="Soderlund C."/>
            <person name="Penmetsa R.V."/>
            <person name="Xu C."/>
            <person name="Bharti A.K."/>
            <person name="He W."/>
            <person name="Winter P."/>
            <person name="Zhao S."/>
            <person name="Hane J.K."/>
            <person name="Carrasquilla-Garcia N."/>
            <person name="Condie J.A."/>
            <person name="Upadhyaya H.D."/>
            <person name="Luo M.C."/>
            <person name="Thudi M."/>
            <person name="Gowda C.L."/>
            <person name="Singh N.P."/>
            <person name="Lichtenzveig J."/>
            <person name="Gali K.K."/>
            <person name="Rubio J."/>
            <person name="Nadarajan N."/>
            <person name="Dolezel J."/>
            <person name="Bansal K.C."/>
            <person name="Xu X."/>
            <person name="Edwards D."/>
            <person name="Zhang G."/>
            <person name="Kahl G."/>
            <person name="Gil J."/>
            <person name="Singh K.B."/>
            <person name="Datta S.K."/>
            <person name="Jackson S.A."/>
            <person name="Wang J."/>
            <person name="Cook D.R."/>
        </authorList>
    </citation>
    <scope>NUCLEOTIDE SEQUENCE [LARGE SCALE GENOMIC DNA]</scope>
    <source>
        <strain evidence="3">cv. CDC Frontier</strain>
    </source>
</reference>
<protein>
    <submittedName>
        <fullName evidence="4">Uncharacterized protein LOC101496974</fullName>
    </submittedName>
</protein>
<evidence type="ECO:0000259" key="2">
    <source>
        <dbReference type="PROSITE" id="PS50858"/>
    </source>
</evidence>
<dbReference type="SMART" id="SM00751">
    <property type="entry name" value="BSD"/>
    <property type="match status" value="1"/>
</dbReference>
<sequence length="423" mass="47949">MSTWLARSLANSLLLDGDGNNENDIVTESPTTSPKNYHQDNALGSQFEQEEEKRHHHDETQGRGVKEDLDEIKQTLTRQFWGMASFLAPPPTISQSDHSVSQSDSEQQEQVDDVVISNQSFDVEQIALHGDDPEPNSVSIGSESEGDREPEFDFQCAVGITEEVLTFAMNIAMHPETWLDFPIDEEDDTEDFDMSDAQRDHALVVERLAPRLAALRIELCPFHMSESYFWQVYFVLLHSRLNKQDSEVLSTPQVMAARAMWMQELQKQTKPEFEYFGRRTHSSQDNAQNDDFTPSLLDDTYSDDMPHRTYGYRTTTLSVMADNKSEKYTVESFGSHFSDKSVIEENPIIKTENKDLKSGRPSQIIIDYGEDGDDDWPEDDSDLGGYGGITLPIVNEEDISFSDLEDDDYGIKHVSTNSGSKVE</sequence>
<dbReference type="SUPFAM" id="SSF140383">
    <property type="entry name" value="BSD domain-like"/>
    <property type="match status" value="1"/>
</dbReference>
<dbReference type="PANTHER" id="PTHR31923:SF27">
    <property type="entry name" value="BSD DOMAIN-CONTAINING PROTEIN"/>
    <property type="match status" value="1"/>
</dbReference>
<dbReference type="InterPro" id="IPR005607">
    <property type="entry name" value="BSD_dom"/>
</dbReference>
<dbReference type="KEGG" id="cam:101496974"/>
<evidence type="ECO:0000256" key="1">
    <source>
        <dbReference type="SAM" id="MobiDB-lite"/>
    </source>
</evidence>
<dbReference type="AlphaFoldDB" id="A0A1S2YAN6"/>
<reference evidence="4" key="2">
    <citation type="submission" date="2025-08" db="UniProtKB">
        <authorList>
            <consortium name="RefSeq"/>
        </authorList>
    </citation>
    <scope>IDENTIFICATION</scope>
    <source>
        <tissue evidence="4">Etiolated seedlings</tissue>
    </source>
</reference>
<keyword evidence="3" id="KW-1185">Reference proteome</keyword>
<feature type="compositionally biased region" description="Basic and acidic residues" evidence="1">
    <location>
        <begin position="51"/>
        <end position="68"/>
    </location>
</feature>
<accession>A0A1S2YAN6</accession>
<evidence type="ECO:0000313" key="4">
    <source>
        <dbReference type="RefSeq" id="XP_004501508.1"/>
    </source>
</evidence>
<feature type="domain" description="BSD" evidence="2">
    <location>
        <begin position="189"/>
        <end position="241"/>
    </location>
</feature>
<feature type="region of interest" description="Disordered" evidence="1">
    <location>
        <begin position="369"/>
        <end position="388"/>
    </location>
</feature>
<organism evidence="3 4">
    <name type="scientific">Cicer arietinum</name>
    <name type="common">Chickpea</name>
    <name type="synonym">Garbanzo</name>
    <dbReference type="NCBI Taxonomy" id="3827"/>
    <lineage>
        <taxon>Eukaryota</taxon>
        <taxon>Viridiplantae</taxon>
        <taxon>Streptophyta</taxon>
        <taxon>Embryophyta</taxon>
        <taxon>Tracheophyta</taxon>
        <taxon>Spermatophyta</taxon>
        <taxon>Magnoliopsida</taxon>
        <taxon>eudicotyledons</taxon>
        <taxon>Gunneridae</taxon>
        <taxon>Pentapetalae</taxon>
        <taxon>rosids</taxon>
        <taxon>fabids</taxon>
        <taxon>Fabales</taxon>
        <taxon>Fabaceae</taxon>
        <taxon>Papilionoideae</taxon>
        <taxon>50 kb inversion clade</taxon>
        <taxon>NPAAA clade</taxon>
        <taxon>Hologalegina</taxon>
        <taxon>IRL clade</taxon>
        <taxon>Cicereae</taxon>
        <taxon>Cicer</taxon>
    </lineage>
</organism>
<dbReference type="PaxDb" id="3827-XP_004501508.1"/>
<proteinExistence type="predicted"/>
<dbReference type="RefSeq" id="XP_004501508.1">
    <property type="nucleotide sequence ID" value="XM_004501451.3"/>
</dbReference>
<feature type="compositionally biased region" description="Low complexity" evidence="1">
    <location>
        <begin position="93"/>
        <end position="105"/>
    </location>
</feature>
<feature type="region of interest" description="Disordered" evidence="1">
    <location>
        <begin position="87"/>
        <end position="111"/>
    </location>
</feature>
<name>A0A1S2YAN6_CICAR</name>